<keyword evidence="4" id="KW-1185">Reference proteome</keyword>
<accession>A0A917SP38</accession>
<protein>
    <recommendedName>
        <fullName evidence="2">Calcineurin-like phosphoesterase domain-containing protein</fullName>
    </recommendedName>
</protein>
<dbReference type="InterPro" id="IPR039331">
    <property type="entry name" value="PAPs-like"/>
</dbReference>
<reference evidence="3" key="2">
    <citation type="submission" date="2020-09" db="EMBL/GenBank/DDBJ databases">
        <authorList>
            <person name="Sun Q."/>
            <person name="Zhou Y."/>
        </authorList>
    </citation>
    <scope>NUCLEOTIDE SEQUENCE</scope>
    <source>
        <strain evidence="3">CGMCC 4.7308</strain>
    </source>
</reference>
<dbReference type="GO" id="GO:0003993">
    <property type="term" value="F:acid phosphatase activity"/>
    <property type="evidence" value="ECO:0007669"/>
    <property type="project" value="InterPro"/>
</dbReference>
<dbReference type="PANTHER" id="PTHR22953:SF153">
    <property type="entry name" value="PURPLE ACID PHOSPHATASE"/>
    <property type="match status" value="1"/>
</dbReference>
<dbReference type="InterPro" id="IPR006311">
    <property type="entry name" value="TAT_signal"/>
</dbReference>
<dbReference type="Proteomes" id="UP000655208">
    <property type="component" value="Unassembled WGS sequence"/>
</dbReference>
<dbReference type="InterPro" id="IPR004843">
    <property type="entry name" value="Calcineurin-like_PHP"/>
</dbReference>
<dbReference type="AlphaFoldDB" id="A0A917SP38"/>
<dbReference type="SUPFAM" id="SSF56300">
    <property type="entry name" value="Metallo-dependent phosphatases"/>
    <property type="match status" value="1"/>
</dbReference>
<feature type="domain" description="Calcineurin-like phosphoesterase" evidence="2">
    <location>
        <begin position="268"/>
        <end position="475"/>
    </location>
</feature>
<dbReference type="PANTHER" id="PTHR22953">
    <property type="entry name" value="ACID PHOSPHATASE RELATED"/>
    <property type="match status" value="1"/>
</dbReference>
<reference evidence="3" key="1">
    <citation type="journal article" date="2014" name="Int. J. Syst. Evol. Microbiol.">
        <title>Complete genome sequence of Corynebacterium casei LMG S-19264T (=DSM 44701T), isolated from a smear-ripened cheese.</title>
        <authorList>
            <consortium name="US DOE Joint Genome Institute (JGI-PGF)"/>
            <person name="Walter F."/>
            <person name="Albersmeier A."/>
            <person name="Kalinowski J."/>
            <person name="Ruckert C."/>
        </authorList>
    </citation>
    <scope>NUCLEOTIDE SEQUENCE</scope>
    <source>
        <strain evidence="3">CGMCC 4.7308</strain>
    </source>
</reference>
<dbReference type="SUPFAM" id="SSF49363">
    <property type="entry name" value="Purple acid phosphatase, N-terminal domain"/>
    <property type="match status" value="1"/>
</dbReference>
<dbReference type="InterPro" id="IPR008963">
    <property type="entry name" value="Purple_acid_Pase-like_N"/>
</dbReference>
<proteinExistence type="predicted"/>
<dbReference type="Gene3D" id="3.60.21.10">
    <property type="match status" value="1"/>
</dbReference>
<dbReference type="PROSITE" id="PS51318">
    <property type="entry name" value="TAT"/>
    <property type="match status" value="1"/>
</dbReference>
<gene>
    <name evidence="3" type="ORF">GCM10011594_06170</name>
</gene>
<evidence type="ECO:0000256" key="1">
    <source>
        <dbReference type="ARBA" id="ARBA00022729"/>
    </source>
</evidence>
<dbReference type="RefSeq" id="WP_188939964.1">
    <property type="nucleotide sequence ID" value="NZ_BMNA01000001.1"/>
</dbReference>
<name>A0A917SP38_9ACTN</name>
<dbReference type="EMBL" id="BMNA01000001">
    <property type="protein sequence ID" value="GGL89347.1"/>
    <property type="molecule type" value="Genomic_DNA"/>
</dbReference>
<organism evidence="3 4">
    <name type="scientific">Nakamurella endophytica</name>
    <dbReference type="NCBI Taxonomy" id="1748367"/>
    <lineage>
        <taxon>Bacteria</taxon>
        <taxon>Bacillati</taxon>
        <taxon>Actinomycetota</taxon>
        <taxon>Actinomycetes</taxon>
        <taxon>Nakamurellales</taxon>
        <taxon>Nakamurellaceae</taxon>
        <taxon>Nakamurella</taxon>
    </lineage>
</organism>
<evidence type="ECO:0000259" key="2">
    <source>
        <dbReference type="Pfam" id="PF00149"/>
    </source>
</evidence>
<evidence type="ECO:0000313" key="4">
    <source>
        <dbReference type="Proteomes" id="UP000655208"/>
    </source>
</evidence>
<comment type="caution">
    <text evidence="3">The sequence shown here is derived from an EMBL/GenBank/DDBJ whole genome shotgun (WGS) entry which is preliminary data.</text>
</comment>
<evidence type="ECO:0000313" key="3">
    <source>
        <dbReference type="EMBL" id="GGL89347.1"/>
    </source>
</evidence>
<dbReference type="GO" id="GO:0046872">
    <property type="term" value="F:metal ion binding"/>
    <property type="evidence" value="ECO:0007669"/>
    <property type="project" value="InterPro"/>
</dbReference>
<dbReference type="InterPro" id="IPR029052">
    <property type="entry name" value="Metallo-depent_PP-like"/>
</dbReference>
<sequence length="681" mass="72276">MTRGPDRPLTVDEYSEWNTAQLSRSAVSRRTALKAVMAGAGGYALFQFGLAQTAFAAGGGVAGTAGVVVSGRHLSFVSDHGGLPSNAMAVTAQLVSRTGILPRGLRAWVEVGTEPGRYGHRFEADIQHLVGQYAIPSGPIGSQFYAKARLSHLDPETVYHYRFRLSDGTVSGPACFTTAPLRQLPRVGAAPARPFTFTAFADVGTNSAPKDPRYAWSQDPAVVTAAGGTWPAGVFDNNYYSPTDPVAGVAGTDPRPAVSQTNLMATQKPRFTLLAGDICYADPSGTGLPADDTLALTGGSPAGKNNYNPYVWDVFLNQIESQAAFTPWMFATGNHDMEPLYGATEFVGQSPNHGYGGHQKRLDLPGNGPKGCPSVYSFVYANVAVISVDANDLSYEIQTNTGYSDGAQLQWIERTLKEWRTNPHVAPTVDFVVAFFHHCAFSTTNNHASDGGLRDALDPLFSKYQVDLVVQGHNHLLERTDPIRNGKATRRAPDGSTVEPAKDGVTYICVGSGGRPRYPFRPAPSPAAPPPAGVDPFGPQLLPEGQRFRGYQPPGGTNATENNTENVVNSYVWSKEGTAVGAGGYPTGTKVPEQIEWSQVRYDDYAFIAVDVVPAAEGRCTTFTVRTLADALPGSGKPYAEIDRITLRRTAGRSGIGAGHHLAAGTGATGLVTARSLPAGG</sequence>
<dbReference type="Pfam" id="PF00149">
    <property type="entry name" value="Metallophos"/>
    <property type="match status" value="1"/>
</dbReference>
<keyword evidence="1" id="KW-0732">Signal</keyword>